<protein>
    <submittedName>
        <fullName evidence="1">Uncharacterized protein</fullName>
    </submittedName>
</protein>
<gene>
    <name evidence="1" type="ORF">I4F81_010193</name>
</gene>
<dbReference type="EMBL" id="CM020620">
    <property type="protein sequence ID" value="KAK1867688.1"/>
    <property type="molecule type" value="Genomic_DNA"/>
</dbReference>
<reference evidence="1" key="1">
    <citation type="submission" date="2019-11" db="EMBL/GenBank/DDBJ databases">
        <title>Nori genome reveals adaptations in red seaweeds to the harsh intertidal environment.</title>
        <authorList>
            <person name="Wang D."/>
            <person name="Mao Y."/>
        </authorList>
    </citation>
    <scope>NUCLEOTIDE SEQUENCE</scope>
    <source>
        <tissue evidence="1">Gametophyte</tissue>
    </source>
</reference>
<organism evidence="1 2">
    <name type="scientific">Pyropia yezoensis</name>
    <name type="common">Susabi-nori</name>
    <name type="synonym">Porphyra yezoensis</name>
    <dbReference type="NCBI Taxonomy" id="2788"/>
    <lineage>
        <taxon>Eukaryota</taxon>
        <taxon>Rhodophyta</taxon>
        <taxon>Bangiophyceae</taxon>
        <taxon>Bangiales</taxon>
        <taxon>Bangiaceae</taxon>
        <taxon>Pyropia</taxon>
    </lineage>
</organism>
<comment type="caution">
    <text evidence="1">The sequence shown here is derived from an EMBL/GenBank/DDBJ whole genome shotgun (WGS) entry which is preliminary data.</text>
</comment>
<evidence type="ECO:0000313" key="1">
    <source>
        <dbReference type="EMBL" id="KAK1867688.1"/>
    </source>
</evidence>
<name>A0ACC3CCY8_PYRYE</name>
<dbReference type="Proteomes" id="UP000798662">
    <property type="component" value="Chromosome 3"/>
</dbReference>
<sequence>MAAFPTRRHSLTATAAAAAAAAVVAVWLGATPPAPAAAITVAINASAPAWRHHPLLAAHPAARPVLVAAFWYPRGARTRPRRTTAGVAYVPGGGGALAAALTGWDTLSLPVVGRRRPAAAAWLALTLRRPAVVCGVAAPVGAAPRSRRRRPWRGASLEGWPGTPVAAPAGTGLPAAAIWCRTLPAGVSRLPSPRSVRLPDGRRVSALTLALAEAGGKVPTHDADLAATMGADPGGACPAALHDEWTVEVDGRDYATYHPAWDPLFHCSYGHEHGSAPYPTGRLPAFDYTAYKNDHEDESHPGFKFYRFAPSPGVLALLSLHFDANRMSRVLKRFHTVSLTVVREAPSRGAPPELLMDVSYKGDFGFAFTTGQRPAAEAGAKPTKYMLPLGAEEAALRRELHGVSRFRKRFNVANATDGRLERGLSQPLPRLRTEHWRGGTGPCSTLGDKRSGFSIDMADPPVTPSTVDRVSTDAGVALPLAGHPAAGTGGAPFLALRRALAFDGTVTVGAAHCPGGPAAGVFYTDPFGRRRVDGPCAGTINTCISVFLSCDLFAHKYIVFDS</sequence>
<keyword evidence="2" id="KW-1185">Reference proteome</keyword>
<proteinExistence type="predicted"/>
<evidence type="ECO:0000313" key="2">
    <source>
        <dbReference type="Proteomes" id="UP000798662"/>
    </source>
</evidence>
<accession>A0ACC3CCY8</accession>